<evidence type="ECO:0000256" key="3">
    <source>
        <dbReference type="ARBA" id="ARBA00023239"/>
    </source>
</evidence>
<reference evidence="5 6" key="1">
    <citation type="submission" date="2018-05" db="EMBL/GenBank/DDBJ databases">
        <title>The draft genome of strain NS-104.</title>
        <authorList>
            <person name="Hang P."/>
            <person name="Jiang J."/>
        </authorList>
    </citation>
    <scope>NUCLEOTIDE SEQUENCE [LARGE SCALE GENOMIC DNA]</scope>
    <source>
        <strain evidence="5 6">NS-104</strain>
    </source>
</reference>
<dbReference type="AlphaFoldDB" id="A0A2U2DLI5"/>
<dbReference type="GO" id="GO:0005737">
    <property type="term" value="C:cytoplasm"/>
    <property type="evidence" value="ECO:0007669"/>
    <property type="project" value="TreeGrafter"/>
</dbReference>
<keyword evidence="2" id="KW-0479">Metal-binding</keyword>
<comment type="caution">
    <text evidence="5">The sequence shown here is derived from an EMBL/GenBank/DDBJ whole genome shotgun (WGS) entry which is preliminary data.</text>
</comment>
<dbReference type="GO" id="GO:0046872">
    <property type="term" value="F:metal ion binding"/>
    <property type="evidence" value="ECO:0007669"/>
    <property type="project" value="UniProtKB-KW"/>
</dbReference>
<evidence type="ECO:0000313" key="5">
    <source>
        <dbReference type="EMBL" id="PWE54130.1"/>
    </source>
</evidence>
<dbReference type="EMBL" id="QFBC01000012">
    <property type="protein sequence ID" value="PWE54130.1"/>
    <property type="molecule type" value="Genomic_DNA"/>
</dbReference>
<dbReference type="Gene3D" id="3.20.20.60">
    <property type="entry name" value="Phosphoenolpyruvate-binding domains"/>
    <property type="match status" value="1"/>
</dbReference>
<organism evidence="5 6">
    <name type="scientific">Metarhizobium album</name>
    <dbReference type="NCBI Taxonomy" id="2182425"/>
    <lineage>
        <taxon>Bacteria</taxon>
        <taxon>Pseudomonadati</taxon>
        <taxon>Pseudomonadota</taxon>
        <taxon>Alphaproteobacteria</taxon>
        <taxon>Hyphomicrobiales</taxon>
        <taxon>Rhizobiaceae</taxon>
        <taxon>Metarhizobium</taxon>
    </lineage>
</organism>
<evidence type="ECO:0000256" key="1">
    <source>
        <dbReference type="ARBA" id="ARBA00005568"/>
    </source>
</evidence>
<accession>A0A2U2DLI5</accession>
<dbReference type="Pfam" id="PF03328">
    <property type="entry name" value="HpcH_HpaI"/>
    <property type="match status" value="1"/>
</dbReference>
<keyword evidence="3" id="KW-0456">Lyase</keyword>
<comment type="similarity">
    <text evidence="1">Belongs to the HpcH/HpaI aldolase family.</text>
</comment>
<keyword evidence="6" id="KW-1185">Reference proteome</keyword>
<dbReference type="GO" id="GO:0016832">
    <property type="term" value="F:aldehyde-lyase activity"/>
    <property type="evidence" value="ECO:0007669"/>
    <property type="project" value="TreeGrafter"/>
</dbReference>
<dbReference type="InterPro" id="IPR050251">
    <property type="entry name" value="HpcH-HpaI_aldolase"/>
</dbReference>
<feature type="domain" description="HpcH/HpaI aldolase/citrate lyase" evidence="4">
    <location>
        <begin position="25"/>
        <end position="242"/>
    </location>
</feature>
<evidence type="ECO:0000313" key="6">
    <source>
        <dbReference type="Proteomes" id="UP000245252"/>
    </source>
</evidence>
<dbReference type="PANTHER" id="PTHR30502:SF0">
    <property type="entry name" value="PHOSPHOENOLPYRUVATE CARBOXYLASE FAMILY PROTEIN"/>
    <property type="match status" value="1"/>
</dbReference>
<evidence type="ECO:0000256" key="2">
    <source>
        <dbReference type="ARBA" id="ARBA00022723"/>
    </source>
</evidence>
<evidence type="ECO:0000259" key="4">
    <source>
        <dbReference type="Pfam" id="PF03328"/>
    </source>
</evidence>
<proteinExistence type="inferred from homology"/>
<dbReference type="OrthoDB" id="9802624at2"/>
<dbReference type="RefSeq" id="WP_109460537.1">
    <property type="nucleotide sequence ID" value="NZ_QFBC01000012.1"/>
</dbReference>
<dbReference type="InterPro" id="IPR015813">
    <property type="entry name" value="Pyrv/PenolPyrv_kinase-like_dom"/>
</dbReference>
<protein>
    <submittedName>
        <fullName evidence="5">Aldolase</fullName>
    </submittedName>
</protein>
<sequence length="271" mass="27633">MAGDFEALKLFRQAGLAGEILTGTFQKTPSRHVSEVLARSGLDFVVLDAEHAPFGIDVIDDILAPTRPIGFPVLVRIPELRPSFIGACLDAGAAGIVVPHVTSAEKAIEAVAAARFAAGGRGLSASGRAGGYGAMTLGDYMGDSDAAVSVWCQIEDVEAVDNLEAICAVPGVDALFVGRADLMRSLGAGTTGAPAVVNAVEKIARIGLAAGKRLAIFITDADEAARFKALGFSIFICGSDQSMLKARAQATKAAISGLSPSSGLSRGSACA</sequence>
<name>A0A2U2DLI5_9HYPH</name>
<dbReference type="InterPro" id="IPR040442">
    <property type="entry name" value="Pyrv_kinase-like_dom_sf"/>
</dbReference>
<dbReference type="PANTHER" id="PTHR30502">
    <property type="entry name" value="2-KETO-3-DEOXY-L-RHAMNONATE ALDOLASE"/>
    <property type="match status" value="1"/>
</dbReference>
<dbReference type="Proteomes" id="UP000245252">
    <property type="component" value="Unassembled WGS sequence"/>
</dbReference>
<dbReference type="InterPro" id="IPR005000">
    <property type="entry name" value="Aldolase/citrate-lyase_domain"/>
</dbReference>
<dbReference type="SUPFAM" id="SSF51621">
    <property type="entry name" value="Phosphoenolpyruvate/pyruvate domain"/>
    <property type="match status" value="1"/>
</dbReference>
<gene>
    <name evidence="5" type="ORF">DEM27_22815</name>
</gene>